<feature type="compositionally biased region" description="Basic residues" evidence="1">
    <location>
        <begin position="417"/>
        <end position="433"/>
    </location>
</feature>
<evidence type="ECO:0000313" key="2">
    <source>
        <dbReference type="EMBL" id="TNY22387.1"/>
    </source>
</evidence>
<feature type="region of interest" description="Disordered" evidence="1">
    <location>
        <begin position="314"/>
        <end position="345"/>
    </location>
</feature>
<name>A0A5C5FZT3_9BASI</name>
<feature type="compositionally biased region" description="Polar residues" evidence="1">
    <location>
        <begin position="395"/>
        <end position="404"/>
    </location>
</feature>
<feature type="compositionally biased region" description="Acidic residues" evidence="1">
    <location>
        <begin position="382"/>
        <end position="392"/>
    </location>
</feature>
<accession>A0A5C5FZT3</accession>
<organism evidence="2 3">
    <name type="scientific">Rhodotorula diobovata</name>
    <dbReference type="NCBI Taxonomy" id="5288"/>
    <lineage>
        <taxon>Eukaryota</taxon>
        <taxon>Fungi</taxon>
        <taxon>Dikarya</taxon>
        <taxon>Basidiomycota</taxon>
        <taxon>Pucciniomycotina</taxon>
        <taxon>Microbotryomycetes</taxon>
        <taxon>Sporidiobolales</taxon>
        <taxon>Sporidiobolaceae</taxon>
        <taxon>Rhodotorula</taxon>
    </lineage>
</organism>
<proteinExistence type="predicted"/>
<gene>
    <name evidence="2" type="ORF">DMC30DRAFT_392430</name>
</gene>
<feature type="compositionally biased region" description="Basic residues" evidence="1">
    <location>
        <begin position="330"/>
        <end position="340"/>
    </location>
</feature>
<keyword evidence="3" id="KW-1185">Reference proteome</keyword>
<dbReference type="Proteomes" id="UP000311382">
    <property type="component" value="Unassembled WGS sequence"/>
</dbReference>
<feature type="compositionally biased region" description="Basic and acidic residues" evidence="1">
    <location>
        <begin position="20"/>
        <end position="30"/>
    </location>
</feature>
<feature type="region of interest" description="Disordered" evidence="1">
    <location>
        <begin position="357"/>
        <end position="542"/>
    </location>
</feature>
<reference evidence="2 3" key="1">
    <citation type="submission" date="2019-03" db="EMBL/GenBank/DDBJ databases">
        <title>Rhodosporidium diobovatum UCD-FST 08-225 genome sequencing, assembly, and annotation.</title>
        <authorList>
            <person name="Fakankun I.U."/>
            <person name="Fristensky B."/>
            <person name="Levin D.B."/>
        </authorList>
    </citation>
    <scope>NUCLEOTIDE SEQUENCE [LARGE SCALE GENOMIC DNA]</scope>
    <source>
        <strain evidence="2 3">UCD-FST 08-225</strain>
    </source>
</reference>
<feature type="region of interest" description="Disordered" evidence="1">
    <location>
        <begin position="1"/>
        <end position="288"/>
    </location>
</feature>
<feature type="compositionally biased region" description="Basic and acidic residues" evidence="1">
    <location>
        <begin position="185"/>
        <end position="204"/>
    </location>
</feature>
<evidence type="ECO:0000256" key="1">
    <source>
        <dbReference type="SAM" id="MobiDB-lite"/>
    </source>
</evidence>
<protein>
    <submittedName>
        <fullName evidence="2">Uncharacterized protein</fullName>
    </submittedName>
</protein>
<evidence type="ECO:0000313" key="3">
    <source>
        <dbReference type="Proteomes" id="UP000311382"/>
    </source>
</evidence>
<feature type="compositionally biased region" description="Low complexity" evidence="1">
    <location>
        <begin position="525"/>
        <end position="542"/>
    </location>
</feature>
<comment type="caution">
    <text evidence="2">The sequence shown here is derived from an EMBL/GenBank/DDBJ whole genome shotgun (WGS) entry which is preliminary data.</text>
</comment>
<feature type="compositionally biased region" description="Acidic residues" evidence="1">
    <location>
        <begin position="274"/>
        <end position="284"/>
    </location>
</feature>
<dbReference type="OrthoDB" id="2535785at2759"/>
<feature type="compositionally biased region" description="Low complexity" evidence="1">
    <location>
        <begin position="492"/>
        <end position="505"/>
    </location>
</feature>
<dbReference type="STRING" id="5288.A0A5C5FZT3"/>
<feature type="compositionally biased region" description="Acidic residues" evidence="1">
    <location>
        <begin position="439"/>
        <end position="449"/>
    </location>
</feature>
<feature type="compositionally biased region" description="Acidic residues" evidence="1">
    <location>
        <begin position="465"/>
        <end position="474"/>
    </location>
</feature>
<feature type="compositionally biased region" description="Low complexity" evidence="1">
    <location>
        <begin position="407"/>
        <end position="416"/>
    </location>
</feature>
<dbReference type="AlphaFoldDB" id="A0A5C5FZT3"/>
<feature type="compositionally biased region" description="Basic and acidic residues" evidence="1">
    <location>
        <begin position="46"/>
        <end position="85"/>
    </location>
</feature>
<sequence>MPRRRAGRSAVDLLLGNETLDARSIERDLPGGDEESAGPSTTTQSMHEELMRTKKTRQERLRAIEEEDERLARIEETQRREEGRAGKVAVVAGKKRRAVSPSASASGGEGGSRKRGARKGGDAPLSTTRKRTRAQSREPTAGPAVGTSSDEDDLGARRAARKKSKAPRSPSPAAPAPTSTAAPRNKKEAAAQKKADKAAREAEAQRLLQLKPTKRRGAEADNQFTEEFNALKIVRPQLKPMPPREHRRVGWDEEDSDAERERLIVEDHERMDADGDSDGDDDMDPDHWRRPTQAMFVLRTLDVERKERVQARAAAAAGAETDPRWAGRPNFKKFRPKNSKAPRVALAQRPQVELTVPDVADFGLGPGYNDRKGTSFSQVQQADDEDDEDEMLAEMTTTKGQTKLTFGKKPAATASKTKVKASAKSAAKGKGKGKQVVVDSEEEDDDDDSGSGSRSRSRTVHDGFDELDYSDDDAPSQRSGAGGRKVTGAAVSSSSKRATTATSRKPVQTIMIDDSDSDDSDSGLTFKGFGKKGATATGRTRR</sequence>
<feature type="compositionally biased region" description="Basic and acidic residues" evidence="1">
    <location>
        <begin position="242"/>
        <end position="251"/>
    </location>
</feature>
<dbReference type="EMBL" id="SOZI01000026">
    <property type="protein sequence ID" value="TNY22387.1"/>
    <property type="molecule type" value="Genomic_DNA"/>
</dbReference>
<feature type="compositionally biased region" description="Basic and acidic residues" evidence="1">
    <location>
        <begin position="259"/>
        <end position="273"/>
    </location>
</feature>